<evidence type="ECO:0000256" key="2">
    <source>
        <dbReference type="ARBA" id="ARBA00009685"/>
    </source>
</evidence>
<gene>
    <name evidence="10" type="primary">metK</name>
    <name evidence="17" type="ORF">HNR51_002213</name>
</gene>
<evidence type="ECO:0000256" key="6">
    <source>
        <dbReference type="ARBA" id="ARBA00022741"/>
    </source>
</evidence>
<dbReference type="InterPro" id="IPR022636">
    <property type="entry name" value="S-AdoMet_synthetase_sfam"/>
</dbReference>
<dbReference type="EMBL" id="JACJIB010000003">
    <property type="protein sequence ID" value="MBA8913135.1"/>
    <property type="molecule type" value="Genomic_DNA"/>
</dbReference>
<keyword evidence="6 10" id="KW-0547">Nucleotide-binding</keyword>
<dbReference type="NCBIfam" id="TIGR01034">
    <property type="entry name" value="metK"/>
    <property type="match status" value="1"/>
</dbReference>
<feature type="binding site" description="in other chain" evidence="10">
    <location>
        <begin position="169"/>
        <end position="171"/>
    </location>
    <ligand>
        <name>ATP</name>
        <dbReference type="ChEBI" id="CHEBI:30616"/>
        <note>ligand shared between two neighboring subunits</note>
    </ligand>
</feature>
<comment type="subcellular location">
    <subcellularLocation>
        <location evidence="10 11">Cytoplasm</location>
    </subcellularLocation>
</comment>
<dbReference type="Pfam" id="PF02772">
    <property type="entry name" value="S-AdoMet_synt_M"/>
    <property type="match status" value="1"/>
</dbReference>
<evidence type="ECO:0000259" key="15">
    <source>
        <dbReference type="Pfam" id="PF02772"/>
    </source>
</evidence>
<evidence type="ECO:0000256" key="5">
    <source>
        <dbReference type="ARBA" id="ARBA00022723"/>
    </source>
</evidence>
<keyword evidence="10" id="KW-0963">Cytoplasm</keyword>
<keyword evidence="5 10" id="KW-0479">Metal-binding</keyword>
<dbReference type="PANTHER" id="PTHR11964">
    <property type="entry name" value="S-ADENOSYLMETHIONINE SYNTHETASE"/>
    <property type="match status" value="1"/>
</dbReference>
<dbReference type="InterPro" id="IPR022628">
    <property type="entry name" value="S-AdoMet_synt_N"/>
</dbReference>
<dbReference type="SMR" id="A0AA40S213"/>
<comment type="function">
    <text evidence="10">Catalyzes the formation of S-adenosylmethionine (AdoMet) from methionine and ATP. The overall synthetic reaction is composed of two sequential steps, AdoMet formation and the subsequent tripolyphosphate hydrolysis which occurs prior to release of AdoMet from the enzyme.</text>
</comment>
<dbReference type="GO" id="GO:0004478">
    <property type="term" value="F:methionine adenosyltransferase activity"/>
    <property type="evidence" value="ECO:0007669"/>
    <property type="project" value="UniProtKB-UniRule"/>
</dbReference>
<keyword evidence="4 10" id="KW-0808">Transferase</keyword>
<comment type="caution">
    <text evidence="17">The sequence shown here is derived from an EMBL/GenBank/DDBJ whole genome shotgun (WGS) entry which is preliminary data.</text>
</comment>
<evidence type="ECO:0000256" key="8">
    <source>
        <dbReference type="ARBA" id="ARBA00022842"/>
    </source>
</evidence>
<dbReference type="InterPro" id="IPR022630">
    <property type="entry name" value="S-AdoMet_synt_C"/>
</dbReference>
<keyword evidence="3 10" id="KW-0554">One-carbon metabolism</keyword>
<proteinExistence type="inferred from homology"/>
<keyword evidence="8 10" id="KW-0460">Magnesium</keyword>
<evidence type="ECO:0000256" key="1">
    <source>
        <dbReference type="ARBA" id="ARBA00005224"/>
    </source>
</evidence>
<name>A0AA40S213_9HYPH</name>
<evidence type="ECO:0000256" key="3">
    <source>
        <dbReference type="ARBA" id="ARBA00022563"/>
    </source>
</evidence>
<evidence type="ECO:0000313" key="18">
    <source>
        <dbReference type="Proteomes" id="UP000543554"/>
    </source>
</evidence>
<protein>
    <recommendedName>
        <fullName evidence="10">S-adenosylmethionine synthase</fullName>
        <shortName evidence="10">AdoMet synthase</shortName>
        <ecNumber evidence="10">2.5.1.6</ecNumber>
    </recommendedName>
    <alternativeName>
        <fullName evidence="10">MAT</fullName>
    </alternativeName>
    <alternativeName>
        <fullName evidence="10">Methionine adenosyltransferase</fullName>
    </alternativeName>
</protein>
<feature type="binding site" evidence="10">
    <location>
        <position position="267"/>
    </location>
    <ligand>
        <name>ATP</name>
        <dbReference type="ChEBI" id="CHEBI:30616"/>
        <note>ligand shared between two neighboring subunits</note>
    </ligand>
</feature>
<feature type="binding site" evidence="10">
    <location>
        <position position="244"/>
    </location>
    <ligand>
        <name>L-methionine</name>
        <dbReference type="ChEBI" id="CHEBI:57844"/>
        <note>ligand shared between two neighboring subunits</note>
    </ligand>
</feature>
<dbReference type="Proteomes" id="UP000543554">
    <property type="component" value="Unassembled WGS sequence"/>
</dbReference>
<dbReference type="GO" id="GO:0000287">
    <property type="term" value="F:magnesium ion binding"/>
    <property type="evidence" value="ECO:0007669"/>
    <property type="project" value="UniProtKB-UniRule"/>
</dbReference>
<dbReference type="GO" id="GO:0005737">
    <property type="term" value="C:cytoplasm"/>
    <property type="evidence" value="ECO:0007669"/>
    <property type="project" value="UniProtKB-SubCell"/>
</dbReference>
<feature type="binding site" description="in other chain" evidence="10">
    <location>
        <begin position="235"/>
        <end position="236"/>
    </location>
    <ligand>
        <name>ATP</name>
        <dbReference type="ChEBI" id="CHEBI:30616"/>
        <note>ligand shared between two neighboring subunits</note>
    </ligand>
</feature>
<feature type="domain" description="S-adenosylmethionine synthetase C-terminal" evidence="16">
    <location>
        <begin position="238"/>
        <end position="380"/>
    </location>
</feature>
<keyword evidence="7 10" id="KW-0067">ATP-binding</keyword>
<accession>A0AA40S213</accession>
<sequence length="391" mass="41761">MPRSDYLFTSESVSEGHPDKVSDRISDTVVDAYLAAMPEARLGVETLTTTNRVVIAGEVRGPDSVTFKDLEELTREAVRDIGYEQSGFHWKNNDVAIHLHAQSADIAQGVDAAGNKDEGAGDQGIMFGYAADETPALMPAPIFYAHKILKDLADARKAKQGDAAKLGPDAKSQVTVRYADGRPVEVTQIVLSTQHLDESLDSADVRAIVEPYILKALPQGWVNEGTVWHVNPTGKFVIGGPDGDAGLTGRKIIVDTYGGAAPHGGGAFSGKDPTKVDRSAAYAARYLAKNVVAAGLARRATIQLSYAIGVAKPLSIYVDLHGTGTVDEAKLEGVLMDALDLSPRGIRTALQLNKPIYARTSAYGHFGREPDADGGFSWEKTDLADKLKSAF</sequence>
<feature type="binding site" evidence="10">
    <location>
        <position position="45"/>
    </location>
    <ligand>
        <name>K(+)</name>
        <dbReference type="ChEBI" id="CHEBI:29103"/>
    </ligand>
</feature>
<feature type="binding site" description="in other chain" evidence="10">
    <location>
        <position position="102"/>
    </location>
    <ligand>
        <name>L-methionine</name>
        <dbReference type="ChEBI" id="CHEBI:57844"/>
        <note>ligand shared between two neighboring subunits</note>
    </ligand>
</feature>
<dbReference type="HAMAP" id="MF_00086">
    <property type="entry name" value="S_AdoMet_synth1"/>
    <property type="match status" value="1"/>
</dbReference>
<reference evidence="17 18" key="1">
    <citation type="submission" date="2020-08" db="EMBL/GenBank/DDBJ databases">
        <title>Genomic Encyclopedia of Type Strains, Phase IV (KMG-IV): sequencing the most valuable type-strain genomes for metagenomic binning, comparative biology and taxonomic classification.</title>
        <authorList>
            <person name="Goeker M."/>
        </authorList>
    </citation>
    <scope>NUCLEOTIDE SEQUENCE [LARGE SCALE GENOMIC DNA]</scope>
    <source>
        <strain evidence="17 18">DSM 11490</strain>
    </source>
</reference>
<evidence type="ECO:0000256" key="7">
    <source>
        <dbReference type="ARBA" id="ARBA00022840"/>
    </source>
</evidence>
<evidence type="ECO:0000256" key="9">
    <source>
        <dbReference type="ARBA" id="ARBA00022958"/>
    </source>
</evidence>
<dbReference type="RefSeq" id="WP_012455372.1">
    <property type="nucleotide sequence ID" value="NZ_BPRF01000031.1"/>
</dbReference>
<evidence type="ECO:0000256" key="4">
    <source>
        <dbReference type="ARBA" id="ARBA00022679"/>
    </source>
</evidence>
<feature type="binding site" description="in other chain" evidence="10">
    <location>
        <begin position="250"/>
        <end position="251"/>
    </location>
    <ligand>
        <name>ATP</name>
        <dbReference type="ChEBI" id="CHEBI:30616"/>
        <note>ligand shared between two neighboring subunits</note>
    </ligand>
</feature>
<keyword evidence="9 10" id="KW-0630">Potassium</keyword>
<evidence type="ECO:0000259" key="14">
    <source>
        <dbReference type="Pfam" id="PF00438"/>
    </source>
</evidence>
<dbReference type="GO" id="GO:0005524">
    <property type="term" value="F:ATP binding"/>
    <property type="evidence" value="ECO:0007669"/>
    <property type="project" value="UniProtKB-UniRule"/>
</dbReference>
<dbReference type="InterPro" id="IPR022631">
    <property type="entry name" value="ADOMET_SYNTHASE_CS"/>
</dbReference>
<dbReference type="Pfam" id="PF02773">
    <property type="entry name" value="S-AdoMet_synt_C"/>
    <property type="match status" value="1"/>
</dbReference>
<feature type="region of interest" description="Flexible loop" evidence="10">
    <location>
        <begin position="102"/>
        <end position="112"/>
    </location>
</feature>
<comment type="pathway">
    <text evidence="1 10">Amino-acid biosynthesis; S-adenosyl-L-methionine biosynthesis; S-adenosyl-L-methionine from L-methionine: step 1/1.</text>
</comment>
<feature type="binding site" description="in other chain" evidence="10">
    <location>
        <position position="275"/>
    </location>
    <ligand>
        <name>L-methionine</name>
        <dbReference type="ChEBI" id="CHEBI:57844"/>
        <note>ligand shared between two neighboring subunits</note>
    </ligand>
</feature>
<comment type="similarity">
    <text evidence="2 10 12">Belongs to the AdoMet synthase family.</text>
</comment>
<dbReference type="PIRSF" id="PIRSF000497">
    <property type="entry name" value="MAT"/>
    <property type="match status" value="1"/>
</dbReference>
<comment type="cofactor">
    <cofactor evidence="10">
        <name>K(+)</name>
        <dbReference type="ChEBI" id="CHEBI:29103"/>
    </cofactor>
    <text evidence="10">Binds 1 potassium ion per subunit.</text>
</comment>
<dbReference type="Pfam" id="PF00438">
    <property type="entry name" value="S-AdoMet_synt_N"/>
    <property type="match status" value="1"/>
</dbReference>
<dbReference type="InterPro" id="IPR002133">
    <property type="entry name" value="S-AdoMet_synthetase"/>
</dbReference>
<feature type="binding site" evidence="10">
    <location>
        <position position="271"/>
    </location>
    <ligand>
        <name>ATP</name>
        <dbReference type="ChEBI" id="CHEBI:30616"/>
        <note>ligand shared between two neighboring subunits</note>
    </ligand>
</feature>
<feature type="domain" description="S-adenosylmethionine synthetase N-terminal" evidence="14">
    <location>
        <begin position="6"/>
        <end position="104"/>
    </location>
</feature>
<dbReference type="SUPFAM" id="SSF55973">
    <property type="entry name" value="S-adenosylmethionine synthetase"/>
    <property type="match status" value="3"/>
</dbReference>
<evidence type="ECO:0000256" key="12">
    <source>
        <dbReference type="RuleBase" id="RU004462"/>
    </source>
</evidence>
<dbReference type="InterPro" id="IPR022629">
    <property type="entry name" value="S-AdoMet_synt_central"/>
</dbReference>
<evidence type="ECO:0000256" key="10">
    <source>
        <dbReference type="HAMAP-Rule" id="MF_00086"/>
    </source>
</evidence>
<feature type="domain" description="S-adenosylmethionine synthetase central" evidence="15">
    <location>
        <begin position="118"/>
        <end position="236"/>
    </location>
</feature>
<feature type="binding site" evidence="10">
    <location>
        <position position="19"/>
    </location>
    <ligand>
        <name>Mg(2+)</name>
        <dbReference type="ChEBI" id="CHEBI:18420"/>
    </ligand>
</feature>
<dbReference type="Gene3D" id="3.30.300.10">
    <property type="match status" value="3"/>
</dbReference>
<evidence type="ECO:0000256" key="13">
    <source>
        <dbReference type="SAM" id="MobiDB-lite"/>
    </source>
</evidence>
<dbReference type="PROSITE" id="PS00377">
    <property type="entry name" value="ADOMET_SYNTHASE_2"/>
    <property type="match status" value="1"/>
</dbReference>
<organism evidence="17 18">
    <name type="scientific">Methylorubrum thiocyanatum</name>
    <dbReference type="NCBI Taxonomy" id="47958"/>
    <lineage>
        <taxon>Bacteria</taxon>
        <taxon>Pseudomonadati</taxon>
        <taxon>Pseudomonadota</taxon>
        <taxon>Alphaproteobacteria</taxon>
        <taxon>Hyphomicrobiales</taxon>
        <taxon>Methylobacteriaceae</taxon>
        <taxon>Methylorubrum</taxon>
    </lineage>
</organism>
<comment type="subunit">
    <text evidence="10">Homotetramer; dimer of dimers.</text>
</comment>
<feature type="binding site" description="in other chain" evidence="10">
    <location>
        <position position="58"/>
    </location>
    <ligand>
        <name>L-methionine</name>
        <dbReference type="ChEBI" id="CHEBI:57844"/>
        <note>ligand shared between two neighboring subunits</note>
    </ligand>
</feature>
<feature type="binding site" evidence="10">
    <location>
        <position position="244"/>
    </location>
    <ligand>
        <name>ATP</name>
        <dbReference type="ChEBI" id="CHEBI:30616"/>
        <note>ligand shared between two neighboring subunits</note>
    </ligand>
</feature>
<dbReference type="GO" id="GO:0006730">
    <property type="term" value="P:one-carbon metabolic process"/>
    <property type="evidence" value="ECO:0007669"/>
    <property type="project" value="UniProtKB-KW"/>
</dbReference>
<feature type="binding site" description="in other chain" evidence="10">
    <location>
        <position position="17"/>
    </location>
    <ligand>
        <name>ATP</name>
        <dbReference type="ChEBI" id="CHEBI:30616"/>
        <note>ligand shared between two neighboring subunits</note>
    </ligand>
</feature>
<dbReference type="EC" id="2.5.1.6" evidence="10"/>
<feature type="region of interest" description="Disordered" evidence="13">
    <location>
        <begin position="1"/>
        <end position="20"/>
    </location>
</feature>
<evidence type="ECO:0000259" key="16">
    <source>
        <dbReference type="Pfam" id="PF02773"/>
    </source>
</evidence>
<evidence type="ECO:0000313" key="17">
    <source>
        <dbReference type="EMBL" id="MBA8913135.1"/>
    </source>
</evidence>
<dbReference type="PROSITE" id="PS00376">
    <property type="entry name" value="ADOMET_SYNTHASE_1"/>
    <property type="match status" value="1"/>
</dbReference>
<dbReference type="AlphaFoldDB" id="A0AA40S213"/>
<comment type="catalytic activity">
    <reaction evidence="10">
        <text>L-methionine + ATP + H2O = S-adenosyl-L-methionine + phosphate + diphosphate</text>
        <dbReference type="Rhea" id="RHEA:21080"/>
        <dbReference type="ChEBI" id="CHEBI:15377"/>
        <dbReference type="ChEBI" id="CHEBI:30616"/>
        <dbReference type="ChEBI" id="CHEBI:33019"/>
        <dbReference type="ChEBI" id="CHEBI:43474"/>
        <dbReference type="ChEBI" id="CHEBI:57844"/>
        <dbReference type="ChEBI" id="CHEBI:59789"/>
        <dbReference type="EC" id="2.5.1.6"/>
    </reaction>
</comment>
<keyword evidence="18" id="KW-1185">Reference proteome</keyword>
<dbReference type="GO" id="GO:0006556">
    <property type="term" value="P:S-adenosylmethionine biosynthetic process"/>
    <property type="evidence" value="ECO:0007669"/>
    <property type="project" value="UniProtKB-UniRule"/>
</dbReference>
<dbReference type="CDD" id="cd18079">
    <property type="entry name" value="S-AdoMet_synt"/>
    <property type="match status" value="1"/>
</dbReference>
<comment type="cofactor">
    <cofactor evidence="10">
        <name>Mg(2+)</name>
        <dbReference type="ChEBI" id="CHEBI:18420"/>
    </cofactor>
    <text evidence="10">Binds 2 divalent ions per subunit.</text>
</comment>
<evidence type="ECO:0000256" key="11">
    <source>
        <dbReference type="RuleBase" id="RU000542"/>
    </source>
</evidence>